<dbReference type="EMBL" id="QPFP01000002">
    <property type="protein sequence ID" value="TEB39233.1"/>
    <property type="molecule type" value="Genomic_DNA"/>
</dbReference>
<evidence type="ECO:0000256" key="4">
    <source>
        <dbReference type="SAM" id="MobiDB-lite"/>
    </source>
</evidence>
<keyword evidence="1" id="KW-0805">Transcription regulation</keyword>
<feature type="compositionally biased region" description="Low complexity" evidence="4">
    <location>
        <begin position="28"/>
        <end position="47"/>
    </location>
</feature>
<dbReference type="GO" id="GO:0005634">
    <property type="term" value="C:nucleus"/>
    <property type="evidence" value="ECO:0007669"/>
    <property type="project" value="TreeGrafter"/>
</dbReference>
<dbReference type="PANTHER" id="PTHR13964">
    <property type="entry name" value="RBP-RELATED"/>
    <property type="match status" value="1"/>
</dbReference>
<dbReference type="Gene3D" id="1.10.150.60">
    <property type="entry name" value="ARID DNA-binding domain"/>
    <property type="match status" value="1"/>
</dbReference>
<feature type="region of interest" description="Disordered" evidence="4">
    <location>
        <begin position="26"/>
        <end position="65"/>
    </location>
</feature>
<reference evidence="6 7" key="1">
    <citation type="journal article" date="2019" name="Nat. Ecol. Evol.">
        <title>Megaphylogeny resolves global patterns of mushroom evolution.</title>
        <authorList>
            <person name="Varga T."/>
            <person name="Krizsan K."/>
            <person name="Foldi C."/>
            <person name="Dima B."/>
            <person name="Sanchez-Garcia M."/>
            <person name="Sanchez-Ramirez S."/>
            <person name="Szollosi G.J."/>
            <person name="Szarkandi J.G."/>
            <person name="Papp V."/>
            <person name="Albert L."/>
            <person name="Andreopoulos W."/>
            <person name="Angelini C."/>
            <person name="Antonin V."/>
            <person name="Barry K.W."/>
            <person name="Bougher N.L."/>
            <person name="Buchanan P."/>
            <person name="Buyck B."/>
            <person name="Bense V."/>
            <person name="Catcheside P."/>
            <person name="Chovatia M."/>
            <person name="Cooper J."/>
            <person name="Damon W."/>
            <person name="Desjardin D."/>
            <person name="Finy P."/>
            <person name="Geml J."/>
            <person name="Haridas S."/>
            <person name="Hughes K."/>
            <person name="Justo A."/>
            <person name="Karasinski D."/>
            <person name="Kautmanova I."/>
            <person name="Kiss B."/>
            <person name="Kocsube S."/>
            <person name="Kotiranta H."/>
            <person name="LaButti K.M."/>
            <person name="Lechner B.E."/>
            <person name="Liimatainen K."/>
            <person name="Lipzen A."/>
            <person name="Lukacs Z."/>
            <person name="Mihaltcheva S."/>
            <person name="Morgado L.N."/>
            <person name="Niskanen T."/>
            <person name="Noordeloos M.E."/>
            <person name="Ohm R.A."/>
            <person name="Ortiz-Santana B."/>
            <person name="Ovrebo C."/>
            <person name="Racz N."/>
            <person name="Riley R."/>
            <person name="Savchenko A."/>
            <person name="Shiryaev A."/>
            <person name="Soop K."/>
            <person name="Spirin V."/>
            <person name="Szebenyi C."/>
            <person name="Tomsovsky M."/>
            <person name="Tulloss R.E."/>
            <person name="Uehling J."/>
            <person name="Grigoriev I.V."/>
            <person name="Vagvolgyi C."/>
            <person name="Papp T."/>
            <person name="Martin F.M."/>
            <person name="Miettinen O."/>
            <person name="Hibbett D.S."/>
            <person name="Nagy L.G."/>
        </authorList>
    </citation>
    <scope>NUCLEOTIDE SEQUENCE [LARGE SCALE GENOMIC DNA]</scope>
    <source>
        <strain evidence="6 7">FP101781</strain>
    </source>
</reference>
<dbReference type="PANTHER" id="PTHR13964:SF27">
    <property type="entry name" value="HAT-TRICK, ISOFORM D"/>
    <property type="match status" value="1"/>
</dbReference>
<proteinExistence type="predicted"/>
<dbReference type="AlphaFoldDB" id="A0A4Y7TYI8"/>
<keyword evidence="2" id="KW-0804">Transcription</keyword>
<dbReference type="InterPro" id="IPR036431">
    <property type="entry name" value="ARID_dom_sf"/>
</dbReference>
<name>A0A4Y7TYI8_COPMI</name>
<comment type="caution">
    <text evidence="6">The sequence shown here is derived from an EMBL/GenBank/DDBJ whole genome shotgun (WGS) entry which is preliminary data.</text>
</comment>
<evidence type="ECO:0000313" key="6">
    <source>
        <dbReference type="EMBL" id="TEB39233.1"/>
    </source>
</evidence>
<keyword evidence="7" id="KW-1185">Reference proteome</keyword>
<feature type="region of interest" description="Disordered" evidence="4">
    <location>
        <begin position="278"/>
        <end position="308"/>
    </location>
</feature>
<dbReference type="GO" id="GO:0000976">
    <property type="term" value="F:transcription cis-regulatory region binding"/>
    <property type="evidence" value="ECO:0007669"/>
    <property type="project" value="TreeGrafter"/>
</dbReference>
<gene>
    <name evidence="6" type="ORF">FA13DRAFT_1620328</name>
</gene>
<protein>
    <recommendedName>
        <fullName evidence="5">ARID domain-containing protein</fullName>
    </recommendedName>
</protein>
<keyword evidence="3" id="KW-0539">Nucleus</keyword>
<dbReference type="SMART" id="SM01014">
    <property type="entry name" value="ARID"/>
    <property type="match status" value="1"/>
</dbReference>
<dbReference type="CDD" id="cd16100">
    <property type="entry name" value="ARID"/>
    <property type="match status" value="1"/>
</dbReference>
<feature type="compositionally biased region" description="Polar residues" evidence="4">
    <location>
        <begin position="278"/>
        <end position="300"/>
    </location>
</feature>
<dbReference type="PROSITE" id="PS51011">
    <property type="entry name" value="ARID"/>
    <property type="match status" value="1"/>
</dbReference>
<evidence type="ECO:0000256" key="3">
    <source>
        <dbReference type="ARBA" id="ARBA00023242"/>
    </source>
</evidence>
<dbReference type="Proteomes" id="UP000298030">
    <property type="component" value="Unassembled WGS sequence"/>
</dbReference>
<dbReference type="InterPro" id="IPR051232">
    <property type="entry name" value="ARID/SWI1_ChromRemod"/>
</dbReference>
<dbReference type="STRING" id="71717.A0A4Y7TYI8"/>
<evidence type="ECO:0000313" key="7">
    <source>
        <dbReference type="Proteomes" id="UP000298030"/>
    </source>
</evidence>
<dbReference type="SUPFAM" id="SSF46774">
    <property type="entry name" value="ARID-like"/>
    <property type="match status" value="1"/>
</dbReference>
<sequence length="894" mass="99179">MYNMDPSTVAKQMSALQAVGHARISTNARGPPASAGGTSSGTYFGGTNPPYPPQSHDGLSSSSSAHAIHQIPTNHAAPPMSNPSLLEPSMSQHANTRGMHPRQQAFLTGVHNLHLKCGTPLPPALTGIQNPSFDPATTTWNAIEPGSEPGSFKLANKDVNLFKMWGLVFQHGGFEAMTSNGTWTQLLPQFDLPEEFPFSNGTTSVSGMLAQYYRAILFPFEESYKKNMQETQRKANMANQQGNVGQNMAQRGVPGGPQGGMNNNAMTMQQRMGMNSMNQGATPSPRNMSQPPNTSQRFPMNQPPTQRPQSAMMIHPGGDTMLPVGQIPEVNLLDQDVQGIKRKLDSSELDNKRVRPRTDGPDGSPMTLNVLDRHPSEPPIHPSQMSHPTPPNVVRPRQQPSRRKIEYLPLAREVDTYGGRDLKLIENEYVNTNGRRIREINEWGPIDIEHLTLSIRSRLSTELSWGLTAFSLLSTMRGQQPGSGFPIMNCPDLLEEILDLAEDLAFDGPESQPDDQLFREPLEIRTHRQLTNIVLERHLQPFAALENHQGSKNSAIGPMQRPANYVLAVVNIIRNLSTVNDNIQWLSRHERAIDLLLRLGTIVIKDGVPTPASPTLSLSDLVEIRKDTIYTLSALAEHIPVPPTNPLSKEVLRMARRTIDLAASYLVDPVDAVSPLACVQRAGHPLNPHIRPPLFTDMALELLVHFIMPDANRQAVAKSVPSSSLWTLFEALVHRMPVIDSDFQMMVQEVWLSHIHDLTMAIYSLVFLAPPLLKQRMRTDRRLGFKNVMLRLLQRFLTTQDGRARFYLTARRIVETLKALDDSVDPFENPVDSSAPALSFGMGFADSNDSGQEKGTGLLGAHRDLGWEILNTREVQGDDLMFRELESLVRIECQ</sequence>
<feature type="region of interest" description="Disordered" evidence="4">
    <location>
        <begin position="343"/>
        <end position="402"/>
    </location>
</feature>
<dbReference type="OrthoDB" id="1938591at2759"/>
<feature type="compositionally biased region" description="Basic and acidic residues" evidence="4">
    <location>
        <begin position="343"/>
        <end position="360"/>
    </location>
</feature>
<evidence type="ECO:0000259" key="5">
    <source>
        <dbReference type="PROSITE" id="PS51011"/>
    </source>
</evidence>
<feature type="domain" description="ARID" evidence="5">
    <location>
        <begin position="100"/>
        <end position="225"/>
    </location>
</feature>
<evidence type="ECO:0000256" key="2">
    <source>
        <dbReference type="ARBA" id="ARBA00023163"/>
    </source>
</evidence>
<dbReference type="InterPro" id="IPR001606">
    <property type="entry name" value="ARID_dom"/>
</dbReference>
<organism evidence="6 7">
    <name type="scientific">Coprinellus micaceus</name>
    <name type="common">Glistening ink-cap mushroom</name>
    <name type="synonym">Coprinus micaceus</name>
    <dbReference type="NCBI Taxonomy" id="71717"/>
    <lineage>
        <taxon>Eukaryota</taxon>
        <taxon>Fungi</taxon>
        <taxon>Dikarya</taxon>
        <taxon>Basidiomycota</taxon>
        <taxon>Agaricomycotina</taxon>
        <taxon>Agaricomycetes</taxon>
        <taxon>Agaricomycetidae</taxon>
        <taxon>Agaricales</taxon>
        <taxon>Agaricineae</taxon>
        <taxon>Psathyrellaceae</taxon>
        <taxon>Coprinellus</taxon>
    </lineage>
</organism>
<evidence type="ECO:0000256" key="1">
    <source>
        <dbReference type="ARBA" id="ARBA00023015"/>
    </source>
</evidence>
<dbReference type="SMART" id="SM00501">
    <property type="entry name" value="BRIGHT"/>
    <property type="match status" value="1"/>
</dbReference>
<dbReference type="GO" id="GO:0006357">
    <property type="term" value="P:regulation of transcription by RNA polymerase II"/>
    <property type="evidence" value="ECO:0007669"/>
    <property type="project" value="TreeGrafter"/>
</dbReference>
<accession>A0A4Y7TYI8</accession>
<dbReference type="Pfam" id="PF01388">
    <property type="entry name" value="ARID"/>
    <property type="match status" value="1"/>
</dbReference>